<feature type="non-terminal residue" evidence="2">
    <location>
        <position position="51"/>
    </location>
</feature>
<feature type="non-terminal residue" evidence="2">
    <location>
        <position position="1"/>
    </location>
</feature>
<organism evidence="2 3">
    <name type="scientific">Taxus chinensis</name>
    <name type="common">Chinese yew</name>
    <name type="synonym">Taxus wallichiana var. chinensis</name>
    <dbReference type="NCBI Taxonomy" id="29808"/>
    <lineage>
        <taxon>Eukaryota</taxon>
        <taxon>Viridiplantae</taxon>
        <taxon>Streptophyta</taxon>
        <taxon>Embryophyta</taxon>
        <taxon>Tracheophyta</taxon>
        <taxon>Spermatophyta</taxon>
        <taxon>Pinopsida</taxon>
        <taxon>Pinidae</taxon>
        <taxon>Conifers II</taxon>
        <taxon>Cupressales</taxon>
        <taxon>Taxaceae</taxon>
        <taxon>Taxus</taxon>
    </lineage>
</organism>
<proteinExistence type="predicted"/>
<evidence type="ECO:0000313" key="2">
    <source>
        <dbReference type="EMBL" id="KAH9331035.1"/>
    </source>
</evidence>
<protein>
    <submittedName>
        <fullName evidence="2">Uncharacterized protein</fullName>
    </submittedName>
</protein>
<feature type="compositionally biased region" description="Acidic residues" evidence="1">
    <location>
        <begin position="1"/>
        <end position="11"/>
    </location>
</feature>
<feature type="region of interest" description="Disordered" evidence="1">
    <location>
        <begin position="1"/>
        <end position="29"/>
    </location>
</feature>
<evidence type="ECO:0000313" key="3">
    <source>
        <dbReference type="Proteomes" id="UP000824469"/>
    </source>
</evidence>
<feature type="compositionally biased region" description="Basic and acidic residues" evidence="1">
    <location>
        <begin position="17"/>
        <end position="28"/>
    </location>
</feature>
<sequence length="51" mass="5462">MSDDEPDEDDTVSGMDGRSDKGVERDDSVLSNVGIFKDGLFEDGGVPVIDE</sequence>
<comment type="caution">
    <text evidence="2">The sequence shown here is derived from an EMBL/GenBank/DDBJ whole genome shotgun (WGS) entry which is preliminary data.</text>
</comment>
<dbReference type="Proteomes" id="UP000824469">
    <property type="component" value="Unassembled WGS sequence"/>
</dbReference>
<dbReference type="AlphaFoldDB" id="A0AA38H1V7"/>
<keyword evidence="3" id="KW-1185">Reference proteome</keyword>
<accession>A0AA38H1V7</accession>
<evidence type="ECO:0000256" key="1">
    <source>
        <dbReference type="SAM" id="MobiDB-lite"/>
    </source>
</evidence>
<reference evidence="2 3" key="1">
    <citation type="journal article" date="2021" name="Nat. Plants">
        <title>The Taxus genome provides insights into paclitaxel biosynthesis.</title>
        <authorList>
            <person name="Xiong X."/>
            <person name="Gou J."/>
            <person name="Liao Q."/>
            <person name="Li Y."/>
            <person name="Zhou Q."/>
            <person name="Bi G."/>
            <person name="Li C."/>
            <person name="Du R."/>
            <person name="Wang X."/>
            <person name="Sun T."/>
            <person name="Guo L."/>
            <person name="Liang H."/>
            <person name="Lu P."/>
            <person name="Wu Y."/>
            <person name="Zhang Z."/>
            <person name="Ro D.K."/>
            <person name="Shang Y."/>
            <person name="Huang S."/>
            <person name="Yan J."/>
        </authorList>
    </citation>
    <scope>NUCLEOTIDE SEQUENCE [LARGE SCALE GENOMIC DNA]</scope>
    <source>
        <strain evidence="2">Ta-2019</strain>
    </source>
</reference>
<dbReference type="EMBL" id="JAHRHJ020000001">
    <property type="protein sequence ID" value="KAH9331035.1"/>
    <property type="molecule type" value="Genomic_DNA"/>
</dbReference>
<gene>
    <name evidence="2" type="ORF">KI387_003143</name>
</gene>
<name>A0AA38H1V7_TAXCH</name>